<dbReference type="RefSeq" id="WP_063514141.1">
    <property type="nucleotide sequence ID" value="NZ_CP011158.1"/>
</dbReference>
<dbReference type="Gene3D" id="3.90.226.10">
    <property type="entry name" value="2-enoyl-CoA Hydratase, Chain A, domain 1"/>
    <property type="match status" value="1"/>
</dbReference>
<evidence type="ECO:0000256" key="3">
    <source>
        <dbReference type="ARBA" id="ARBA00022825"/>
    </source>
</evidence>
<dbReference type="PANTHER" id="PTHR32060:SF22">
    <property type="entry name" value="CARBOXYL-TERMINAL-PROCESSING PEPTIDASE 3, CHLOROPLASTIC"/>
    <property type="match status" value="1"/>
</dbReference>
<keyword evidence="3" id="KW-0720">Serine protease</keyword>
<dbReference type="InterPro" id="IPR004447">
    <property type="entry name" value="Peptidase_S41A"/>
</dbReference>
<dbReference type="STRING" id="29433.MOVS_05735"/>
<keyword evidence="2 8" id="KW-0378">Hydrolase</keyword>
<accession>A0A378PLC8</accession>
<dbReference type="InterPro" id="IPR005151">
    <property type="entry name" value="Tail-specific_protease"/>
</dbReference>
<dbReference type="SUPFAM" id="SSF50156">
    <property type="entry name" value="PDZ domain-like"/>
    <property type="match status" value="1"/>
</dbReference>
<evidence type="ECO:0000313" key="7">
    <source>
        <dbReference type="EMBL" id="ANB91563.1"/>
    </source>
</evidence>
<dbReference type="AlphaFoldDB" id="A0A378PLC8"/>
<dbReference type="EC" id="3.4.21.-" evidence="8"/>
<dbReference type="EMBL" id="UGPW01000001">
    <property type="protein sequence ID" value="STY87206.1"/>
    <property type="molecule type" value="Genomic_DNA"/>
</dbReference>
<dbReference type="SMART" id="SM00245">
    <property type="entry name" value="TSPc"/>
    <property type="match status" value="1"/>
</dbReference>
<dbReference type="InterPro" id="IPR041489">
    <property type="entry name" value="PDZ_6"/>
</dbReference>
<keyword evidence="5" id="KW-0732">Signal</keyword>
<evidence type="ECO:0000256" key="5">
    <source>
        <dbReference type="SAM" id="SignalP"/>
    </source>
</evidence>
<name>A0A378PLC8_9GAMM</name>
<dbReference type="Proteomes" id="UP000076765">
    <property type="component" value="Chromosome"/>
</dbReference>
<dbReference type="EMBL" id="CP011158">
    <property type="protein sequence ID" value="ANB91563.1"/>
    <property type="molecule type" value="Genomic_DNA"/>
</dbReference>
<dbReference type="PANTHER" id="PTHR32060">
    <property type="entry name" value="TAIL-SPECIFIC PROTEASE"/>
    <property type="match status" value="1"/>
</dbReference>
<evidence type="ECO:0000259" key="6">
    <source>
        <dbReference type="SMART" id="SM00245"/>
    </source>
</evidence>
<dbReference type="Gene3D" id="2.30.42.10">
    <property type="match status" value="1"/>
</dbReference>
<feature type="signal peptide" evidence="5">
    <location>
        <begin position="1"/>
        <end position="22"/>
    </location>
</feature>
<dbReference type="GO" id="GO:0030288">
    <property type="term" value="C:outer membrane-bounded periplasmic space"/>
    <property type="evidence" value="ECO:0007669"/>
    <property type="project" value="TreeGrafter"/>
</dbReference>
<dbReference type="InterPro" id="IPR029045">
    <property type="entry name" value="ClpP/crotonase-like_dom_sf"/>
</dbReference>
<dbReference type="GO" id="GO:0006508">
    <property type="term" value="P:proteolysis"/>
    <property type="evidence" value="ECO:0007669"/>
    <property type="project" value="UniProtKB-KW"/>
</dbReference>
<evidence type="ECO:0000256" key="1">
    <source>
        <dbReference type="ARBA" id="ARBA00022670"/>
    </source>
</evidence>
<keyword evidence="9" id="KW-1185">Reference proteome</keyword>
<reference evidence="8 10" key="2">
    <citation type="submission" date="2018-06" db="EMBL/GenBank/DDBJ databases">
        <authorList>
            <consortium name="Pathogen Informatics"/>
            <person name="Doyle S."/>
        </authorList>
    </citation>
    <scope>NUCLEOTIDE SEQUENCE [LARGE SCALE GENOMIC DNA]</scope>
    <source>
        <strain evidence="8 10">NCTC11227</strain>
    </source>
</reference>
<protein>
    <submittedName>
        <fullName evidence="7">Peptidase</fullName>
    </submittedName>
    <submittedName>
        <fullName evidence="8">Probable CtpA-like serine protease</fullName>
        <ecNumber evidence="8">3.4.21.-</ecNumber>
    </submittedName>
</protein>
<dbReference type="Pfam" id="PF03572">
    <property type="entry name" value="Peptidase_S41"/>
    <property type="match status" value="1"/>
</dbReference>
<dbReference type="Proteomes" id="UP000255102">
    <property type="component" value="Unassembled WGS sequence"/>
</dbReference>
<evidence type="ECO:0000313" key="9">
    <source>
        <dbReference type="Proteomes" id="UP000076765"/>
    </source>
</evidence>
<organism evidence="8 10">
    <name type="scientific">Moraxella ovis</name>
    <dbReference type="NCBI Taxonomy" id="29433"/>
    <lineage>
        <taxon>Bacteria</taxon>
        <taxon>Pseudomonadati</taxon>
        <taxon>Pseudomonadota</taxon>
        <taxon>Gammaproteobacteria</taxon>
        <taxon>Moraxellales</taxon>
        <taxon>Moraxellaceae</taxon>
        <taxon>Moraxella</taxon>
    </lineage>
</organism>
<dbReference type="Pfam" id="PF17820">
    <property type="entry name" value="PDZ_6"/>
    <property type="match status" value="1"/>
</dbReference>
<reference evidence="7 9" key="1">
    <citation type="submission" date="2015-04" db="EMBL/GenBank/DDBJ databases">
        <authorList>
            <person name="Calcutt M.J."/>
            <person name="Foecking M.F."/>
        </authorList>
    </citation>
    <scope>NUCLEOTIDE SEQUENCE [LARGE SCALE GENOMIC DNA]</scope>
    <source>
        <strain evidence="7 9">199/55</strain>
    </source>
</reference>
<dbReference type="KEGG" id="moi:MOVS_05735"/>
<dbReference type="Gene3D" id="3.30.750.44">
    <property type="match status" value="1"/>
</dbReference>
<dbReference type="GO" id="GO:0008236">
    <property type="term" value="F:serine-type peptidase activity"/>
    <property type="evidence" value="ECO:0007669"/>
    <property type="project" value="UniProtKB-KW"/>
</dbReference>
<sequence>MKKLLILTLLSMMTAVPLSSVAQNEFSDSAPVLSEPNSQADEDQEGDASEIDLGVLDSQPNVLHGIDGLHQGRVPLNAISPNTLKTFVSVVDLVRREYPDHKNDDELFYHAINGMLTKVDSHAEFLDAKAFNNLQSFTTGNVGDVGITAVWQERAGRWVVTKVEAESSATKAGIAIGDYLYQIGDVRLTGSQTQNDVAQLLSGILNTKVDVTFSKAGRSKLTKTLERTHSTQSNIEILVRDGIVIVKLPVFQTNTRQQILNGVSSAGIPVQGMIIDVRNNPGGVLDSAVDVASLFMRNEVVTQVEGRHGIERVMHTSGSPLLDEIPLLILQNRYSASAAEVLASGLQTQGRALILGEASYGKGSVQSIIPIGDNQAVKLTTAHYITATGEKIDKIGVKPDVTFPQVDHQDGLIDGWLERALVIMQEGKLATGVEFAPVGGF</sequence>
<feature type="domain" description="Tail specific protease" evidence="6">
    <location>
        <begin position="214"/>
        <end position="404"/>
    </location>
</feature>
<keyword evidence="1 8" id="KW-0645">Protease</keyword>
<dbReference type="CDD" id="cd07560">
    <property type="entry name" value="Peptidase_S41_CPP"/>
    <property type="match status" value="1"/>
</dbReference>
<proteinExistence type="predicted"/>
<gene>
    <name evidence="7" type="ORF">MOVS_05735</name>
    <name evidence="8" type="ORF">NCTC11227_01207</name>
</gene>
<evidence type="ECO:0000313" key="8">
    <source>
        <dbReference type="EMBL" id="STY87206.1"/>
    </source>
</evidence>
<feature type="region of interest" description="Disordered" evidence="4">
    <location>
        <begin position="27"/>
        <end position="47"/>
    </location>
</feature>
<evidence type="ECO:0000256" key="4">
    <source>
        <dbReference type="SAM" id="MobiDB-lite"/>
    </source>
</evidence>
<dbReference type="SUPFAM" id="SSF52096">
    <property type="entry name" value="ClpP/crotonase"/>
    <property type="match status" value="1"/>
</dbReference>
<evidence type="ECO:0000256" key="2">
    <source>
        <dbReference type="ARBA" id="ARBA00022801"/>
    </source>
</evidence>
<feature type="chain" id="PRO_5016573341" evidence="5">
    <location>
        <begin position="23"/>
        <end position="441"/>
    </location>
</feature>
<evidence type="ECO:0000313" key="10">
    <source>
        <dbReference type="Proteomes" id="UP000255102"/>
    </source>
</evidence>
<dbReference type="InterPro" id="IPR036034">
    <property type="entry name" value="PDZ_sf"/>
</dbReference>
<dbReference type="GO" id="GO:0007165">
    <property type="term" value="P:signal transduction"/>
    <property type="evidence" value="ECO:0007669"/>
    <property type="project" value="TreeGrafter"/>
</dbReference>
<dbReference type="GO" id="GO:0004175">
    <property type="term" value="F:endopeptidase activity"/>
    <property type="evidence" value="ECO:0007669"/>
    <property type="project" value="TreeGrafter"/>
</dbReference>